<evidence type="ECO:0000313" key="2">
    <source>
        <dbReference type="Proteomes" id="UP000323560"/>
    </source>
</evidence>
<organism evidence="1 2">
    <name type="scientific">Gluconobacter thailandicus</name>
    <dbReference type="NCBI Taxonomy" id="257438"/>
    <lineage>
        <taxon>Bacteria</taxon>
        <taxon>Pseudomonadati</taxon>
        <taxon>Pseudomonadota</taxon>
        <taxon>Alphaproteobacteria</taxon>
        <taxon>Acetobacterales</taxon>
        <taxon>Acetobacteraceae</taxon>
        <taxon>Gluconobacter</taxon>
    </lineage>
</organism>
<proteinExistence type="predicted"/>
<name>A0AAP9EQR3_GLUTH</name>
<reference evidence="1 2" key="1">
    <citation type="submission" date="2019-08" db="EMBL/GenBank/DDBJ databases">
        <title>Gluconobacter frateurii HD924 genome.</title>
        <authorList>
            <person name="Liu Y."/>
            <person name="Zhang P."/>
        </authorList>
    </citation>
    <scope>NUCLEOTIDE SEQUENCE [LARGE SCALE GENOMIC DNA]</scope>
    <source>
        <strain evidence="1 2">HD924</strain>
    </source>
</reference>
<dbReference type="EMBL" id="CP043043">
    <property type="protein sequence ID" value="QEH95205.1"/>
    <property type="molecule type" value="Genomic_DNA"/>
</dbReference>
<dbReference type="AlphaFoldDB" id="A0AAP9EQR3"/>
<dbReference type="KEGG" id="gti:FXF46_02165"/>
<evidence type="ECO:0000313" key="1">
    <source>
        <dbReference type="EMBL" id="QEH95205.1"/>
    </source>
</evidence>
<gene>
    <name evidence="1" type="ORF">FXF46_02165</name>
</gene>
<protein>
    <submittedName>
        <fullName evidence="1">Uncharacterized protein</fullName>
    </submittedName>
</protein>
<accession>A0AAP9EQR3</accession>
<dbReference type="Proteomes" id="UP000323560">
    <property type="component" value="Chromosome"/>
</dbReference>
<sequence>MAIPSPFGVRLVARTKSTANTNDPAIGRPLPDGVSCRDAHQHGRPWPVAGQRFHLITMGSILVDAR</sequence>